<dbReference type="AlphaFoldDB" id="A0A9Q3PBD6"/>
<protein>
    <submittedName>
        <fullName evidence="1">Uncharacterized protein</fullName>
    </submittedName>
</protein>
<evidence type="ECO:0000313" key="2">
    <source>
        <dbReference type="Proteomes" id="UP000765509"/>
    </source>
</evidence>
<keyword evidence="2" id="KW-1185">Reference proteome</keyword>
<comment type="caution">
    <text evidence="1">The sequence shown here is derived from an EMBL/GenBank/DDBJ whole genome shotgun (WGS) entry which is preliminary data.</text>
</comment>
<sequence length="158" mass="18492">MHLDLGAFCACVGKDYLDKAYINWKEQLMPIEGIKFRSASQDMHPLGILEAEMIFPHHAGIIRLKVESLFMNNCTPQHFILVNDYLNIYGIDINKHKDRYFTIGVNKRQTFFSSREERKTVIRQVKNVNKEKFVSDKLIEAEISPKFTLEINDLTLHY</sequence>
<reference evidence="1" key="1">
    <citation type="submission" date="2021-03" db="EMBL/GenBank/DDBJ databases">
        <title>Draft genome sequence of rust myrtle Austropuccinia psidii MF-1, a brazilian biotype.</title>
        <authorList>
            <person name="Quecine M.C."/>
            <person name="Pachon D.M.R."/>
            <person name="Bonatelli M.L."/>
            <person name="Correr F.H."/>
            <person name="Franceschini L.M."/>
            <person name="Leite T.F."/>
            <person name="Margarido G.R.A."/>
            <person name="Almeida C.A."/>
            <person name="Ferrarezi J.A."/>
            <person name="Labate C.A."/>
        </authorList>
    </citation>
    <scope>NUCLEOTIDE SEQUENCE</scope>
    <source>
        <strain evidence="1">MF-1</strain>
    </source>
</reference>
<organism evidence="1 2">
    <name type="scientific">Austropuccinia psidii MF-1</name>
    <dbReference type="NCBI Taxonomy" id="1389203"/>
    <lineage>
        <taxon>Eukaryota</taxon>
        <taxon>Fungi</taxon>
        <taxon>Dikarya</taxon>
        <taxon>Basidiomycota</taxon>
        <taxon>Pucciniomycotina</taxon>
        <taxon>Pucciniomycetes</taxon>
        <taxon>Pucciniales</taxon>
        <taxon>Sphaerophragmiaceae</taxon>
        <taxon>Austropuccinia</taxon>
    </lineage>
</organism>
<dbReference type="EMBL" id="AVOT02060032">
    <property type="protein sequence ID" value="MBW0553581.1"/>
    <property type="molecule type" value="Genomic_DNA"/>
</dbReference>
<name>A0A9Q3PBD6_9BASI</name>
<gene>
    <name evidence="1" type="ORF">O181_093296</name>
</gene>
<evidence type="ECO:0000313" key="1">
    <source>
        <dbReference type="EMBL" id="MBW0553581.1"/>
    </source>
</evidence>
<dbReference type="Proteomes" id="UP000765509">
    <property type="component" value="Unassembled WGS sequence"/>
</dbReference>
<accession>A0A9Q3PBD6</accession>
<proteinExistence type="predicted"/>